<keyword evidence="2" id="KW-1185">Reference proteome</keyword>
<gene>
    <name evidence="1" type="ORF">H0E87_015332</name>
</gene>
<sequence>MSKDLGLSKVKLSSEELMSRLLNRRWMLHIPDTEIHRIKLSPLRGRDRDCQSVNFALLNNTKLYFGDDSMEKGSEDPFFYVVMDDLLLPLVLVKIQLSLLSVGFRKLGWPALLLHVEASCLSANAADAAAVGVIPQVQYLCRNHLLGKERQVEMVVDAGTGTTAIGLGSGALCLG</sequence>
<name>A0A8T2Y4J4_POPDE</name>
<accession>A0A8T2Y4J4</accession>
<evidence type="ECO:0000313" key="1">
    <source>
        <dbReference type="EMBL" id="KAH8500049.1"/>
    </source>
</evidence>
<protein>
    <submittedName>
        <fullName evidence="1">Uncharacterized protein</fullName>
    </submittedName>
</protein>
<reference evidence="1" key="1">
    <citation type="journal article" date="2021" name="J. Hered.">
        <title>Genome Assembly of Salicaceae Populus deltoides (Eastern Cottonwood) I-69 Based on Nanopore Sequencing and Hi-C Technologies.</title>
        <authorList>
            <person name="Bai S."/>
            <person name="Wu H."/>
            <person name="Zhang J."/>
            <person name="Pan Z."/>
            <person name="Zhao W."/>
            <person name="Li Z."/>
            <person name="Tong C."/>
        </authorList>
    </citation>
    <scope>NUCLEOTIDE SEQUENCE</scope>
    <source>
        <tissue evidence="1">Leaf</tissue>
    </source>
</reference>
<comment type="caution">
    <text evidence="1">The sequence shown here is derived from an EMBL/GenBank/DDBJ whole genome shotgun (WGS) entry which is preliminary data.</text>
</comment>
<dbReference type="EMBL" id="JACEGQ020000008">
    <property type="protein sequence ID" value="KAH8500049.1"/>
    <property type="molecule type" value="Genomic_DNA"/>
</dbReference>
<dbReference type="Proteomes" id="UP000807159">
    <property type="component" value="Chromosome 8"/>
</dbReference>
<evidence type="ECO:0000313" key="2">
    <source>
        <dbReference type="Proteomes" id="UP000807159"/>
    </source>
</evidence>
<proteinExistence type="predicted"/>
<dbReference type="AlphaFoldDB" id="A0A8T2Y4J4"/>
<organism evidence="1 2">
    <name type="scientific">Populus deltoides</name>
    <name type="common">Eastern poplar</name>
    <name type="synonym">Eastern cottonwood</name>
    <dbReference type="NCBI Taxonomy" id="3696"/>
    <lineage>
        <taxon>Eukaryota</taxon>
        <taxon>Viridiplantae</taxon>
        <taxon>Streptophyta</taxon>
        <taxon>Embryophyta</taxon>
        <taxon>Tracheophyta</taxon>
        <taxon>Spermatophyta</taxon>
        <taxon>Magnoliopsida</taxon>
        <taxon>eudicotyledons</taxon>
        <taxon>Gunneridae</taxon>
        <taxon>Pentapetalae</taxon>
        <taxon>rosids</taxon>
        <taxon>fabids</taxon>
        <taxon>Malpighiales</taxon>
        <taxon>Salicaceae</taxon>
        <taxon>Saliceae</taxon>
        <taxon>Populus</taxon>
    </lineage>
</organism>